<organism evidence="1">
    <name type="scientific">Iconisemion striatum</name>
    <dbReference type="NCBI Taxonomy" id="60296"/>
    <lineage>
        <taxon>Eukaryota</taxon>
        <taxon>Metazoa</taxon>
        <taxon>Chordata</taxon>
        <taxon>Craniata</taxon>
        <taxon>Vertebrata</taxon>
        <taxon>Euteleostomi</taxon>
        <taxon>Actinopterygii</taxon>
        <taxon>Neopterygii</taxon>
        <taxon>Teleostei</taxon>
        <taxon>Neoteleostei</taxon>
        <taxon>Acanthomorphata</taxon>
        <taxon>Ovalentaria</taxon>
        <taxon>Atherinomorphae</taxon>
        <taxon>Cyprinodontiformes</taxon>
        <taxon>Nothobranchiidae</taxon>
        <taxon>Iconisemion</taxon>
    </lineage>
</organism>
<feature type="non-terminal residue" evidence="1">
    <location>
        <position position="78"/>
    </location>
</feature>
<sequence length="78" mass="8728">IQRAFVLRGGSLLSSFVHSMRISQGKEGNSSCSQTIFVVHSKFSMLKLTLSDLISTLLKCLWVHTSKASVREFLMHLC</sequence>
<feature type="non-terminal residue" evidence="1">
    <location>
        <position position="1"/>
    </location>
</feature>
<evidence type="ECO:0000313" key="1">
    <source>
        <dbReference type="EMBL" id="SBP02082.1"/>
    </source>
</evidence>
<reference evidence="1" key="2">
    <citation type="submission" date="2016-06" db="EMBL/GenBank/DDBJ databases">
        <title>The genome of a short-lived fish provides insights into sex chromosome evolution and the genetic control of aging.</title>
        <authorList>
            <person name="Reichwald K."/>
            <person name="Felder M."/>
            <person name="Petzold A."/>
            <person name="Koch P."/>
            <person name="Groth M."/>
            <person name="Platzer M."/>
        </authorList>
    </citation>
    <scope>NUCLEOTIDE SEQUENCE</scope>
    <source>
        <tissue evidence="1">Brain</tissue>
    </source>
</reference>
<protein>
    <submittedName>
        <fullName evidence="1">Uncharacterized protein</fullName>
    </submittedName>
</protein>
<gene>
    <name evidence="1" type="primary">Nfu_g_1_025921</name>
</gene>
<name>A0A1A7W7Y6_9TELE</name>
<dbReference type="AlphaFoldDB" id="A0A1A7W7Y6"/>
<reference evidence="1" key="1">
    <citation type="submission" date="2016-05" db="EMBL/GenBank/DDBJ databases">
        <authorList>
            <person name="Lavstsen T."/>
            <person name="Jespersen J.S."/>
        </authorList>
    </citation>
    <scope>NUCLEOTIDE SEQUENCE</scope>
    <source>
        <tissue evidence="1">Brain</tissue>
    </source>
</reference>
<proteinExistence type="predicted"/>
<dbReference type="EMBL" id="HADW01000682">
    <property type="protein sequence ID" value="SBP02082.1"/>
    <property type="molecule type" value="Transcribed_RNA"/>
</dbReference>
<accession>A0A1A7W7Y6</accession>